<evidence type="ECO:0000256" key="6">
    <source>
        <dbReference type="SAM" id="Phobius"/>
    </source>
</evidence>
<evidence type="ECO:0000256" key="3">
    <source>
        <dbReference type="ARBA" id="ARBA00022692"/>
    </source>
</evidence>
<feature type="transmembrane region" description="Helical" evidence="6">
    <location>
        <begin position="711"/>
        <end position="730"/>
    </location>
</feature>
<gene>
    <name evidence="8" type="ORF">ACFPQA_16225</name>
</gene>
<feature type="transmembrane region" description="Helical" evidence="6">
    <location>
        <begin position="334"/>
        <end position="363"/>
    </location>
</feature>
<dbReference type="InterPro" id="IPR038766">
    <property type="entry name" value="Membrane_comp_ABC_pdt"/>
</dbReference>
<dbReference type="PANTHER" id="PTHR30287:SF2">
    <property type="entry name" value="BLL1001 PROTEIN"/>
    <property type="match status" value="1"/>
</dbReference>
<evidence type="ECO:0000256" key="4">
    <source>
        <dbReference type="ARBA" id="ARBA00022989"/>
    </source>
</evidence>
<feature type="transmembrane region" description="Helical" evidence="6">
    <location>
        <begin position="16"/>
        <end position="35"/>
    </location>
</feature>
<evidence type="ECO:0000259" key="7">
    <source>
        <dbReference type="Pfam" id="PF02687"/>
    </source>
</evidence>
<feature type="domain" description="ABC3 transporter permease C-terminal" evidence="7">
    <location>
        <begin position="620"/>
        <end position="735"/>
    </location>
</feature>
<comment type="caution">
    <text evidence="8">The sequence shown here is derived from an EMBL/GenBank/DDBJ whole genome shotgun (WGS) entry which is preliminary data.</text>
</comment>
<keyword evidence="9" id="KW-1185">Reference proteome</keyword>
<proteinExistence type="predicted"/>
<dbReference type="RefSeq" id="WP_248158799.1">
    <property type="nucleotide sequence ID" value="NZ_JAKZAJ010000004.1"/>
</dbReference>
<dbReference type="Proteomes" id="UP001596055">
    <property type="component" value="Unassembled WGS sequence"/>
</dbReference>
<comment type="subcellular location">
    <subcellularLocation>
        <location evidence="1">Cell membrane</location>
        <topology evidence="1">Multi-pass membrane protein</topology>
    </subcellularLocation>
</comment>
<sequence length="752" mass="81147">MNAAAALFSHYRRHPLQLGALALMILIATMLWSGMDHLTDQARSSLGRAEQSLSEGSRVIREDGAPLTVADFARLRRAGLCVMPWLEVPDPDGVGRLIGIDPLAAACFASGSQSGEQPALDGEPFIDIARAARLAGAQGDGAGSLVLLAADSVSADRLPAGYALAPFARGPDTGELGASFLLNLDALGVLVLLITALLLRAVYQLSIVQRRDSFALLHRFGVPGGRINGLLMIEVLVLAGVCVLPGVWAGAQLARALGEGFGRSLEGLFDVTLYADGSQWWRPILVMMVVVLIACLPIRTRRHWLQRSRGVGWLALALLAIGMVWVAGSPGLVWTFVAVGLVFVGAGVLVPRLMAGIMAALSSSVDDPLGRWRYRELGVMARQLALPVVALQFTLALVLAVQALVTTFEATFEQWLDQRLAAHWYVQVPEGRSGDRAEDWLAHQLTSDTAAWHRILRGTVMVATGAGSSHRVDLLAVSPVGPLMKQWTLQSSLADPWQRLAGSQGVLINEQLALRYGVGVGDSLALTLNGRTQSRKVLGVYADYGRPFGEVLVNGADLPADFQPEFESFSISPGGRGKAWLVSGLQQIWQVPEIEIRENSDIRTMATRVFRQTFVLTRAMTFLTLTLAGTALLIMGWVFITSRAWYLQLLVTWGLSRREALGELMRVSLGLTTTVSLLALPLGVWLTWVLVHRINPQAFGWSLPMAVYPGFWLELLALSTVIGLGIAALMGRQLRPGRMVALPANQSGGGER</sequence>
<feature type="transmembrane region" description="Helical" evidence="6">
    <location>
        <begin position="622"/>
        <end position="646"/>
    </location>
</feature>
<keyword evidence="3 6" id="KW-0812">Transmembrane</keyword>
<evidence type="ECO:0000256" key="5">
    <source>
        <dbReference type="ARBA" id="ARBA00023136"/>
    </source>
</evidence>
<organism evidence="8 9">
    <name type="scientific">Marinobacter koreensis</name>
    <dbReference type="NCBI Taxonomy" id="335974"/>
    <lineage>
        <taxon>Bacteria</taxon>
        <taxon>Pseudomonadati</taxon>
        <taxon>Pseudomonadota</taxon>
        <taxon>Gammaproteobacteria</taxon>
        <taxon>Pseudomonadales</taxon>
        <taxon>Marinobacteraceae</taxon>
        <taxon>Marinobacter</taxon>
    </lineage>
</organism>
<protein>
    <submittedName>
        <fullName evidence="8">FtsX-like permease family protein</fullName>
    </submittedName>
</protein>
<keyword evidence="5 6" id="KW-0472">Membrane</keyword>
<dbReference type="Pfam" id="PF02687">
    <property type="entry name" value="FtsX"/>
    <property type="match status" value="2"/>
</dbReference>
<evidence type="ECO:0000256" key="1">
    <source>
        <dbReference type="ARBA" id="ARBA00004651"/>
    </source>
</evidence>
<keyword evidence="2" id="KW-1003">Cell membrane</keyword>
<name>A0ABW0RQ72_9GAMM</name>
<feature type="transmembrane region" description="Helical" evidence="6">
    <location>
        <begin position="310"/>
        <end position="328"/>
    </location>
</feature>
<feature type="domain" description="ABC3 transporter permease C-terminal" evidence="7">
    <location>
        <begin position="187"/>
        <end position="295"/>
    </location>
</feature>
<feature type="transmembrane region" description="Helical" evidence="6">
    <location>
        <begin position="186"/>
        <end position="208"/>
    </location>
</feature>
<evidence type="ECO:0000313" key="8">
    <source>
        <dbReference type="EMBL" id="MFC5546613.1"/>
    </source>
</evidence>
<evidence type="ECO:0000256" key="2">
    <source>
        <dbReference type="ARBA" id="ARBA00022475"/>
    </source>
</evidence>
<reference evidence="9" key="1">
    <citation type="journal article" date="2019" name="Int. J. Syst. Evol. Microbiol.">
        <title>The Global Catalogue of Microorganisms (GCM) 10K type strain sequencing project: providing services to taxonomists for standard genome sequencing and annotation.</title>
        <authorList>
            <consortium name="The Broad Institute Genomics Platform"/>
            <consortium name="The Broad Institute Genome Sequencing Center for Infectious Disease"/>
            <person name="Wu L."/>
            <person name="Ma J."/>
        </authorList>
    </citation>
    <scope>NUCLEOTIDE SEQUENCE [LARGE SCALE GENOMIC DNA]</scope>
    <source>
        <strain evidence="9">CGMCC 4.1799</strain>
    </source>
</reference>
<feature type="transmembrane region" description="Helical" evidence="6">
    <location>
        <begin position="280"/>
        <end position="298"/>
    </location>
</feature>
<accession>A0ABW0RQ72</accession>
<dbReference type="EMBL" id="JBHSNL010000006">
    <property type="protein sequence ID" value="MFC5546613.1"/>
    <property type="molecule type" value="Genomic_DNA"/>
</dbReference>
<feature type="transmembrane region" description="Helical" evidence="6">
    <location>
        <begin position="229"/>
        <end position="251"/>
    </location>
</feature>
<keyword evidence="4 6" id="KW-1133">Transmembrane helix</keyword>
<dbReference type="InterPro" id="IPR003838">
    <property type="entry name" value="ABC3_permease_C"/>
</dbReference>
<feature type="transmembrane region" description="Helical" evidence="6">
    <location>
        <begin position="667"/>
        <end position="691"/>
    </location>
</feature>
<evidence type="ECO:0000313" key="9">
    <source>
        <dbReference type="Proteomes" id="UP001596055"/>
    </source>
</evidence>
<feature type="transmembrane region" description="Helical" evidence="6">
    <location>
        <begin position="384"/>
        <end position="405"/>
    </location>
</feature>
<dbReference type="PANTHER" id="PTHR30287">
    <property type="entry name" value="MEMBRANE COMPONENT OF PREDICTED ABC SUPERFAMILY METABOLITE UPTAKE TRANSPORTER"/>
    <property type="match status" value="1"/>
</dbReference>